<dbReference type="Proteomes" id="UP000636918">
    <property type="component" value="Unassembled WGS sequence"/>
</dbReference>
<dbReference type="SUPFAM" id="SSF51905">
    <property type="entry name" value="FAD/NAD(P)-binding domain"/>
    <property type="match status" value="1"/>
</dbReference>
<evidence type="ECO:0000313" key="2">
    <source>
        <dbReference type="EMBL" id="MBL0748517.1"/>
    </source>
</evidence>
<dbReference type="Gene3D" id="3.50.50.60">
    <property type="entry name" value="FAD/NAD(P)-binding domain"/>
    <property type="match status" value="1"/>
</dbReference>
<protein>
    <submittedName>
        <fullName evidence="2">NAD(P)-binding domain-containing protein</fullName>
    </submittedName>
</protein>
<name>A0ABS1LAE3_9ACTN</name>
<keyword evidence="1" id="KW-0560">Oxidoreductase</keyword>
<dbReference type="InterPro" id="IPR036188">
    <property type="entry name" value="FAD/NAD-bd_sf"/>
</dbReference>
<comment type="caution">
    <text evidence="2">The sequence shown here is derived from an EMBL/GenBank/DDBJ whole genome shotgun (WGS) entry which is preliminary data.</text>
</comment>
<organism evidence="2 3">
    <name type="scientific">Nocardioides baculatus</name>
    <dbReference type="NCBI Taxonomy" id="2801337"/>
    <lineage>
        <taxon>Bacteria</taxon>
        <taxon>Bacillati</taxon>
        <taxon>Actinomycetota</taxon>
        <taxon>Actinomycetes</taxon>
        <taxon>Propionibacteriales</taxon>
        <taxon>Nocardioidaceae</taxon>
        <taxon>Nocardioides</taxon>
    </lineage>
</organism>
<keyword evidence="3" id="KW-1185">Reference proteome</keyword>
<dbReference type="PANTHER" id="PTHR43539">
    <property type="entry name" value="FLAVIN-BINDING MONOOXYGENASE-LIKE PROTEIN (AFU_ORTHOLOGUE AFUA_4G09220)"/>
    <property type="match status" value="1"/>
</dbReference>
<dbReference type="PRINTS" id="PR00411">
    <property type="entry name" value="PNDRDTASEI"/>
</dbReference>
<dbReference type="PANTHER" id="PTHR43539:SF78">
    <property type="entry name" value="FLAVIN-CONTAINING MONOOXYGENASE"/>
    <property type="match status" value="1"/>
</dbReference>
<evidence type="ECO:0000256" key="1">
    <source>
        <dbReference type="ARBA" id="ARBA00023002"/>
    </source>
</evidence>
<evidence type="ECO:0000313" key="3">
    <source>
        <dbReference type="Proteomes" id="UP000636918"/>
    </source>
</evidence>
<dbReference type="PRINTS" id="PR00368">
    <property type="entry name" value="FADPNR"/>
</dbReference>
<dbReference type="InterPro" id="IPR050982">
    <property type="entry name" value="Auxin_biosynth/cation_transpt"/>
</dbReference>
<reference evidence="2 3" key="1">
    <citation type="submission" date="2021-01" db="EMBL/GenBank/DDBJ databases">
        <title>Genome seq and assembly of Nocardiodes sp. G10.</title>
        <authorList>
            <person name="Chhetri G."/>
        </authorList>
    </citation>
    <scope>NUCLEOTIDE SEQUENCE [LARGE SCALE GENOMIC DNA]</scope>
    <source>
        <strain evidence="2 3">G10</strain>
    </source>
</reference>
<gene>
    <name evidence="2" type="ORF">JI751_12925</name>
</gene>
<sequence length="402" mass="43174">MTSVSSVAVIGAGPYGLSLGAHLQATGADFRIFGRPLDTWRTAMPRGMHLKSDGFASNLSAPGAGSTLADYCTDRGLPYHPTDLPVPLARFVDYGMDFQRRHVPDLEQTDVRTVEHDDRRFRISLVSGEELVARRVVVATGITHFASMPRQLAHLPTDLVTHASAHHDLSRFAGQRVTVVGAGASAVVVAVNLARAGARPTLVARSPVVRFSGAPGGPRSVAARLRQPGSGLGPGWRSRVSCDAPDLFRVIPSRWRPEIVRRHLGPSSAWHLREDFEATVDVLTGRVLLDADEVGTGVRLALSRHRDDPSGCGTVVHADHVICATGYRADVHRLPFLAPGVLAGLRTVGASPSLSRSFESSVPGLYFLGLPAAVSFGPLMRFMYGDAFASRRLVRALREAAR</sequence>
<dbReference type="EMBL" id="JAERSG010000003">
    <property type="protein sequence ID" value="MBL0748517.1"/>
    <property type="molecule type" value="Genomic_DNA"/>
</dbReference>
<dbReference type="Pfam" id="PF13738">
    <property type="entry name" value="Pyr_redox_3"/>
    <property type="match status" value="1"/>
</dbReference>
<dbReference type="RefSeq" id="WP_201936898.1">
    <property type="nucleotide sequence ID" value="NZ_JAERSG010000003.1"/>
</dbReference>
<proteinExistence type="predicted"/>
<accession>A0ABS1LAE3</accession>